<accession>A0A8E2F7G6</accession>
<name>A0A8E2F7G6_9PEZI</name>
<dbReference type="Proteomes" id="UP000250140">
    <property type="component" value="Unassembled WGS sequence"/>
</dbReference>
<evidence type="ECO:0000256" key="1">
    <source>
        <dbReference type="SAM" id="MobiDB-lite"/>
    </source>
</evidence>
<feature type="compositionally biased region" description="Polar residues" evidence="1">
    <location>
        <begin position="442"/>
        <end position="454"/>
    </location>
</feature>
<evidence type="ECO:0000313" key="3">
    <source>
        <dbReference type="Proteomes" id="UP000250140"/>
    </source>
</evidence>
<feature type="region of interest" description="Disordered" evidence="1">
    <location>
        <begin position="118"/>
        <end position="282"/>
    </location>
</feature>
<evidence type="ECO:0000313" key="2">
    <source>
        <dbReference type="EMBL" id="OCL11368.1"/>
    </source>
</evidence>
<organism evidence="2 3">
    <name type="scientific">Glonium stellatum</name>
    <dbReference type="NCBI Taxonomy" id="574774"/>
    <lineage>
        <taxon>Eukaryota</taxon>
        <taxon>Fungi</taxon>
        <taxon>Dikarya</taxon>
        <taxon>Ascomycota</taxon>
        <taxon>Pezizomycotina</taxon>
        <taxon>Dothideomycetes</taxon>
        <taxon>Pleosporomycetidae</taxon>
        <taxon>Gloniales</taxon>
        <taxon>Gloniaceae</taxon>
        <taxon>Glonium</taxon>
    </lineage>
</organism>
<feature type="compositionally biased region" description="Polar residues" evidence="1">
    <location>
        <begin position="118"/>
        <end position="153"/>
    </location>
</feature>
<reference evidence="2 3" key="1">
    <citation type="journal article" date="2016" name="Nat. Commun.">
        <title>Ectomycorrhizal ecology is imprinted in the genome of the dominant symbiotic fungus Cenococcum geophilum.</title>
        <authorList>
            <consortium name="DOE Joint Genome Institute"/>
            <person name="Peter M."/>
            <person name="Kohler A."/>
            <person name="Ohm R.A."/>
            <person name="Kuo A."/>
            <person name="Krutzmann J."/>
            <person name="Morin E."/>
            <person name="Arend M."/>
            <person name="Barry K.W."/>
            <person name="Binder M."/>
            <person name="Choi C."/>
            <person name="Clum A."/>
            <person name="Copeland A."/>
            <person name="Grisel N."/>
            <person name="Haridas S."/>
            <person name="Kipfer T."/>
            <person name="LaButti K."/>
            <person name="Lindquist E."/>
            <person name="Lipzen A."/>
            <person name="Maire R."/>
            <person name="Meier B."/>
            <person name="Mihaltcheva S."/>
            <person name="Molinier V."/>
            <person name="Murat C."/>
            <person name="Poggeler S."/>
            <person name="Quandt C.A."/>
            <person name="Sperisen C."/>
            <person name="Tritt A."/>
            <person name="Tisserant E."/>
            <person name="Crous P.W."/>
            <person name="Henrissat B."/>
            <person name="Nehls U."/>
            <person name="Egli S."/>
            <person name="Spatafora J.W."/>
            <person name="Grigoriev I.V."/>
            <person name="Martin F.M."/>
        </authorList>
    </citation>
    <scope>NUCLEOTIDE SEQUENCE [LARGE SCALE GENOMIC DNA]</scope>
    <source>
        <strain evidence="2 3">CBS 207.34</strain>
    </source>
</reference>
<feature type="region of interest" description="Disordered" evidence="1">
    <location>
        <begin position="1"/>
        <end position="30"/>
    </location>
</feature>
<feature type="region of interest" description="Disordered" evidence="1">
    <location>
        <begin position="519"/>
        <end position="540"/>
    </location>
</feature>
<feature type="region of interest" description="Disordered" evidence="1">
    <location>
        <begin position="407"/>
        <end position="454"/>
    </location>
</feature>
<dbReference type="OrthoDB" id="5426191at2759"/>
<gene>
    <name evidence="2" type="ORF">AOQ84DRAFT_191379</name>
</gene>
<feature type="compositionally biased region" description="Low complexity" evidence="1">
    <location>
        <begin position="10"/>
        <end position="19"/>
    </location>
</feature>
<protein>
    <recommendedName>
        <fullName evidence="4">Oxidoreductase-like protein</fullName>
    </recommendedName>
</protein>
<proteinExistence type="predicted"/>
<sequence length="634" mass="69945">MASDVVEARSLSSLTSLASNPPRYPRNPTHKKHEPLVLYIARVPGSRDVFLTPIKPRQKVVTAEDVQSSLYYLHINQPEDARLLDPPNVGHGSGEGNVLNVEPPRLPLIPRKALRSAPSQYDNSMLTPDNPTLYPTASSNFSIMSNGKSTELQPLSPRNDIQFKQNAGTPNYLPRPVSPFTVDHQRGQSAEIARFRKENVSPALPPRRRSELPKLPPKPSPGGDSLPNYDSFPRVQQRTPRDPLGDRFSPTPNPTNTFHERHGSSSPRRGRLQPLDPDQTGNLAPLGISLTLIRRDPASSAQWNVATIEDPPVFESSSAPQSHSAVQKTKKLGAPLYIKISNPGYYKFLHHSEDITSLLSRGGGVSESAVRALDKNKMFLEPNQSGYEDTIFRRRLWMEGSKLTDGGFERRRMNSSDSNFGLEVPRSSSGSRSKDRVLGGFNNPTTSIQSWDSQSSEKRASVFRGYEFLSPWNGRCEFSTGGGGRSLKCKHILPDGLPGTTSSAPTSISELRFNLPGSSIFTGSSSPKPDEPSTKRSSFLNRPRNYQMNSFASDSGLDETRGFSEELERLDLSLGQESAGGGFGGKQAKLGKLIIEDEGLKMIDLLVAANLALWWRVYEKVDRKSRANRTSFQA</sequence>
<dbReference type="EMBL" id="KV749057">
    <property type="protein sequence ID" value="OCL11368.1"/>
    <property type="molecule type" value="Genomic_DNA"/>
</dbReference>
<keyword evidence="3" id="KW-1185">Reference proteome</keyword>
<dbReference type="AlphaFoldDB" id="A0A8E2F7G6"/>
<evidence type="ECO:0008006" key="4">
    <source>
        <dbReference type="Google" id="ProtNLM"/>
    </source>
</evidence>